<evidence type="ECO:0000313" key="9">
    <source>
        <dbReference type="Proteomes" id="UP001207930"/>
    </source>
</evidence>
<dbReference type="InterPro" id="IPR010998">
    <property type="entry name" value="Integrase_recombinase_N"/>
</dbReference>
<dbReference type="EMBL" id="JAPDDS010000021">
    <property type="protein sequence ID" value="MCW1887726.1"/>
    <property type="molecule type" value="Genomic_DNA"/>
</dbReference>
<dbReference type="InterPro" id="IPR050090">
    <property type="entry name" value="Tyrosine_recombinase_XerCD"/>
</dbReference>
<dbReference type="InterPro" id="IPR044068">
    <property type="entry name" value="CB"/>
</dbReference>
<proteinExistence type="inferred from homology"/>
<name>A0ABT3FVV9_9BACT</name>
<reference evidence="8 9" key="1">
    <citation type="submission" date="2022-10" db="EMBL/GenBank/DDBJ databases">
        <title>Luteolibacter flavescens strain MCCC 1K03193, whole genome shotgun sequencing project.</title>
        <authorList>
            <person name="Zhao G."/>
            <person name="Shen L."/>
        </authorList>
    </citation>
    <scope>NUCLEOTIDE SEQUENCE [LARGE SCALE GENOMIC DNA]</scope>
    <source>
        <strain evidence="8 9">MCCC 1K03193</strain>
    </source>
</reference>
<dbReference type="Proteomes" id="UP001207930">
    <property type="component" value="Unassembled WGS sequence"/>
</dbReference>
<dbReference type="InterPro" id="IPR002104">
    <property type="entry name" value="Integrase_catalytic"/>
</dbReference>
<dbReference type="SUPFAM" id="SSF56349">
    <property type="entry name" value="DNA breaking-rejoining enzymes"/>
    <property type="match status" value="1"/>
</dbReference>
<dbReference type="InterPro" id="IPR013762">
    <property type="entry name" value="Integrase-like_cat_sf"/>
</dbReference>
<comment type="similarity">
    <text evidence="1">Belongs to the 'phage' integrase family.</text>
</comment>
<evidence type="ECO:0000259" key="7">
    <source>
        <dbReference type="PROSITE" id="PS51900"/>
    </source>
</evidence>
<evidence type="ECO:0000256" key="2">
    <source>
        <dbReference type="ARBA" id="ARBA00022908"/>
    </source>
</evidence>
<keyword evidence="3 5" id="KW-0238">DNA-binding</keyword>
<feature type="domain" description="Tyr recombinase" evidence="6">
    <location>
        <begin position="213"/>
        <end position="389"/>
    </location>
</feature>
<dbReference type="InterPro" id="IPR011010">
    <property type="entry name" value="DNA_brk_join_enz"/>
</dbReference>
<evidence type="ECO:0000256" key="1">
    <source>
        <dbReference type="ARBA" id="ARBA00008857"/>
    </source>
</evidence>
<organism evidence="8 9">
    <name type="scientific">Luteolibacter flavescens</name>
    <dbReference type="NCBI Taxonomy" id="1859460"/>
    <lineage>
        <taxon>Bacteria</taxon>
        <taxon>Pseudomonadati</taxon>
        <taxon>Verrucomicrobiota</taxon>
        <taxon>Verrucomicrobiia</taxon>
        <taxon>Verrucomicrobiales</taxon>
        <taxon>Verrucomicrobiaceae</taxon>
        <taxon>Luteolibacter</taxon>
    </lineage>
</organism>
<evidence type="ECO:0000256" key="3">
    <source>
        <dbReference type="ARBA" id="ARBA00023125"/>
    </source>
</evidence>
<comment type="caution">
    <text evidence="8">The sequence shown here is derived from an EMBL/GenBank/DDBJ whole genome shotgun (WGS) entry which is preliminary data.</text>
</comment>
<keyword evidence="9" id="KW-1185">Reference proteome</keyword>
<dbReference type="Pfam" id="PF00589">
    <property type="entry name" value="Phage_integrase"/>
    <property type="match status" value="1"/>
</dbReference>
<evidence type="ECO:0000256" key="5">
    <source>
        <dbReference type="PROSITE-ProRule" id="PRU01248"/>
    </source>
</evidence>
<protein>
    <submittedName>
        <fullName evidence="8">Tyrosine-type recombinase/integrase</fullName>
    </submittedName>
</protein>
<evidence type="ECO:0000259" key="6">
    <source>
        <dbReference type="PROSITE" id="PS51898"/>
    </source>
</evidence>
<dbReference type="PANTHER" id="PTHR30349">
    <property type="entry name" value="PHAGE INTEGRASE-RELATED"/>
    <property type="match status" value="1"/>
</dbReference>
<dbReference type="PROSITE" id="PS51900">
    <property type="entry name" value="CB"/>
    <property type="match status" value="1"/>
</dbReference>
<evidence type="ECO:0000313" key="8">
    <source>
        <dbReference type="EMBL" id="MCW1887726.1"/>
    </source>
</evidence>
<keyword evidence="4" id="KW-0233">DNA recombination</keyword>
<dbReference type="Gene3D" id="1.10.443.10">
    <property type="entry name" value="Intergrase catalytic core"/>
    <property type="match status" value="1"/>
</dbReference>
<sequence>MATLYKRGKLWWARWFDHTGKRVSKSTGTDKKREAASIAAEYEAKDRKKRKGVEELAPPMQRILDAAAIAANKGALTTAKAEEMLAEIRKLANPNFKVVSLADQLTSWAAAQASRVSTSTATGYADMARHFIAAFPPKVAKAPVGDLTPQQVEAALRKIVTLKVQRTSRTIKAATANLDLRALRRALSAAVRDNLAVSNAAADVRPLPESDSVERSPFTATEVRAMLDHEKTSAEWAGMILFGAHTGLRLTDVSHLGREHIEGTDLVIRPKKTKRTRKTIRIPLTPPLIAWVEGKQGHFFPGLRERTSGTLATTFKRIMKSAGVPDKITLPGGISAVRSFHSLRHTFNTWLAEADIHADVRKALTGHSSERDHARYTHHDEALRKAITVLPDLTGTDG</sequence>
<dbReference type="Gene3D" id="1.10.150.130">
    <property type="match status" value="1"/>
</dbReference>
<accession>A0ABT3FVV9</accession>
<evidence type="ECO:0000256" key="4">
    <source>
        <dbReference type="ARBA" id="ARBA00023172"/>
    </source>
</evidence>
<keyword evidence="2" id="KW-0229">DNA integration</keyword>
<dbReference type="PROSITE" id="PS51898">
    <property type="entry name" value="TYR_RECOMBINASE"/>
    <property type="match status" value="1"/>
</dbReference>
<gene>
    <name evidence="8" type="ORF">OKA04_23515</name>
</gene>
<dbReference type="PANTHER" id="PTHR30349:SF64">
    <property type="entry name" value="PROPHAGE INTEGRASE INTD-RELATED"/>
    <property type="match status" value="1"/>
</dbReference>
<dbReference type="RefSeq" id="WP_264503682.1">
    <property type="nucleotide sequence ID" value="NZ_JAPDDS010000021.1"/>
</dbReference>
<feature type="domain" description="Core-binding (CB)" evidence="7">
    <location>
        <begin position="99"/>
        <end position="191"/>
    </location>
</feature>